<organism evidence="6 7">
    <name type="scientific">candidate division KSB3 bacterium</name>
    <dbReference type="NCBI Taxonomy" id="2044937"/>
    <lineage>
        <taxon>Bacteria</taxon>
        <taxon>candidate division KSB3</taxon>
    </lineage>
</organism>
<keyword evidence="3" id="KW-0560">Oxidoreductase</keyword>
<dbReference type="GO" id="GO:0051539">
    <property type="term" value="F:4 iron, 4 sulfur cluster binding"/>
    <property type="evidence" value="ECO:0007669"/>
    <property type="project" value="UniProtKB-KW"/>
</dbReference>
<evidence type="ECO:0000256" key="4">
    <source>
        <dbReference type="ARBA" id="ARBA00023004"/>
    </source>
</evidence>
<sequence>MEEPMKETMQKTVSFDVPVKVDCDVLVVGGGPAGIAAAIASARHNARTVLIEQYGCVGGMATVGLVGPFMTSYDTQGKEQIVKGIFEELVSRMVDEGGAIHPSEIDAGSDFVSFIVEAHHNATPFDPEVMKYVAMEMLLEAGVEVKLHTRLVNVLMQHTTIDYLVFADKAGLGLAKAQILIDATGDGDVAAAAGNPYEKGRKEDGRMQPATMFMRIGNVHDDVVIQWAKEHMKQPGDRLFQDIVSQARKEGKFPDNLPREAVGMYRQPRKGEWRINTSRILGIDGTDPDSLTKAEIEGRRQVQGLLEFFRNSCPGMEDIYLIDTATQVGIRESRRIIGKYTLTKDDVQQATRFDDAIARYSFYLDIHNPAGGGQETKKRLFIEGGPFFEIPYRCLVPSETDNLLIAGRCVSADHQAHGATRIMPACFATGQAAGTAAAQAIQAKCKPEDVDVTQLRDTLQQEGCVL</sequence>
<dbReference type="InterPro" id="IPR036188">
    <property type="entry name" value="FAD/NAD-bd_sf"/>
</dbReference>
<keyword evidence="4" id="KW-0408">Iron</keyword>
<dbReference type="PANTHER" id="PTHR43498">
    <property type="entry name" value="FERREDOXIN:COB-COM HETERODISULFIDE REDUCTASE SUBUNIT A"/>
    <property type="match status" value="1"/>
</dbReference>
<dbReference type="EMBL" id="WJJP01000228">
    <property type="protein sequence ID" value="MBD3324393.1"/>
    <property type="molecule type" value="Genomic_DNA"/>
</dbReference>
<dbReference type="PANTHER" id="PTHR43498:SF1">
    <property type="entry name" value="COB--COM HETERODISULFIDE REDUCTASE IRON-SULFUR SUBUNIT A"/>
    <property type="match status" value="1"/>
</dbReference>
<keyword evidence="2" id="KW-0479">Metal-binding</keyword>
<dbReference type="AlphaFoldDB" id="A0A9D5JUJ2"/>
<gene>
    <name evidence="6" type="ORF">GF339_07390</name>
</gene>
<name>A0A9D5JUJ2_9BACT</name>
<dbReference type="GO" id="GO:0016491">
    <property type="term" value="F:oxidoreductase activity"/>
    <property type="evidence" value="ECO:0007669"/>
    <property type="project" value="UniProtKB-KW"/>
</dbReference>
<dbReference type="SUPFAM" id="SSF51905">
    <property type="entry name" value="FAD/NAD(P)-binding domain"/>
    <property type="match status" value="1"/>
</dbReference>
<evidence type="ECO:0000256" key="5">
    <source>
        <dbReference type="ARBA" id="ARBA00023014"/>
    </source>
</evidence>
<evidence type="ECO:0000256" key="2">
    <source>
        <dbReference type="ARBA" id="ARBA00022723"/>
    </source>
</evidence>
<proteinExistence type="predicted"/>
<dbReference type="GO" id="GO:0046872">
    <property type="term" value="F:metal ion binding"/>
    <property type="evidence" value="ECO:0007669"/>
    <property type="project" value="UniProtKB-KW"/>
</dbReference>
<dbReference type="InterPro" id="IPR039650">
    <property type="entry name" value="HdrA-like"/>
</dbReference>
<keyword evidence="1" id="KW-0004">4Fe-4S</keyword>
<evidence type="ECO:0000313" key="7">
    <source>
        <dbReference type="Proteomes" id="UP000649604"/>
    </source>
</evidence>
<evidence type="ECO:0000313" key="6">
    <source>
        <dbReference type="EMBL" id="MBD3324393.1"/>
    </source>
</evidence>
<protein>
    <submittedName>
        <fullName evidence="6">FAD-dependent oxidoreductase</fullName>
    </submittedName>
</protein>
<dbReference type="Gene3D" id="3.50.50.60">
    <property type="entry name" value="FAD/NAD(P)-binding domain"/>
    <property type="match status" value="1"/>
</dbReference>
<accession>A0A9D5JUJ2</accession>
<reference evidence="6" key="1">
    <citation type="submission" date="2019-11" db="EMBL/GenBank/DDBJ databases">
        <title>Microbial mats filling the niche in hypersaline microbial mats.</title>
        <authorList>
            <person name="Wong H.L."/>
            <person name="Macleod F.I."/>
            <person name="White R.A. III"/>
            <person name="Burns B.P."/>
        </authorList>
    </citation>
    <scope>NUCLEOTIDE SEQUENCE</scope>
    <source>
        <strain evidence="6">Rbin_158</strain>
    </source>
</reference>
<comment type="caution">
    <text evidence="6">The sequence shown here is derived from an EMBL/GenBank/DDBJ whole genome shotgun (WGS) entry which is preliminary data.</text>
</comment>
<evidence type="ECO:0000256" key="1">
    <source>
        <dbReference type="ARBA" id="ARBA00022485"/>
    </source>
</evidence>
<keyword evidence="5" id="KW-0411">Iron-sulfur</keyword>
<dbReference type="Pfam" id="PF12831">
    <property type="entry name" value="FAD_oxidored"/>
    <property type="match status" value="1"/>
</dbReference>
<evidence type="ECO:0000256" key="3">
    <source>
        <dbReference type="ARBA" id="ARBA00023002"/>
    </source>
</evidence>
<dbReference type="Proteomes" id="UP000649604">
    <property type="component" value="Unassembled WGS sequence"/>
</dbReference>